<evidence type="ECO:0000256" key="6">
    <source>
        <dbReference type="ARBA" id="ARBA00023080"/>
    </source>
</evidence>
<name>A0A177A6M6_9PEZI</name>
<dbReference type="GO" id="GO:0006154">
    <property type="term" value="P:adenosine catabolic process"/>
    <property type="evidence" value="ECO:0007669"/>
    <property type="project" value="TreeGrafter"/>
</dbReference>
<evidence type="ECO:0000259" key="8">
    <source>
        <dbReference type="Pfam" id="PF00962"/>
    </source>
</evidence>
<reference evidence="9" key="1">
    <citation type="submission" date="2016-03" db="EMBL/GenBank/DDBJ databases">
        <title>Updated assembly of Pseudogymnoascus destructans, the fungus causing white-nose syndrome of bats.</title>
        <authorList>
            <person name="Palmer J.M."/>
            <person name="Drees K.P."/>
            <person name="Foster J.T."/>
            <person name="Lindner D.L."/>
        </authorList>
    </citation>
    <scope>NUCLEOTIDE SEQUENCE [LARGE SCALE GENOMIC DNA]</scope>
    <source>
        <strain evidence="9">20631-21</strain>
    </source>
</reference>
<keyword evidence="4" id="KW-0378">Hydrolase</keyword>
<protein>
    <recommendedName>
        <fullName evidence="8">Adenosine deaminase domain-containing protein</fullName>
    </recommendedName>
</protein>
<dbReference type="AlphaFoldDB" id="A0A177A6M6"/>
<dbReference type="InterPro" id="IPR006330">
    <property type="entry name" value="Ado/ade_deaminase"/>
</dbReference>
<evidence type="ECO:0000256" key="4">
    <source>
        <dbReference type="ARBA" id="ARBA00022801"/>
    </source>
</evidence>
<evidence type="ECO:0000256" key="7">
    <source>
        <dbReference type="ARBA" id="ARBA00048787"/>
    </source>
</evidence>
<evidence type="ECO:0000256" key="2">
    <source>
        <dbReference type="ARBA" id="ARBA00006676"/>
    </source>
</evidence>
<dbReference type="VEuPathDB" id="FungiDB:GMDG_08183"/>
<dbReference type="Gene3D" id="3.20.20.140">
    <property type="entry name" value="Metal-dependent hydrolases"/>
    <property type="match status" value="1"/>
</dbReference>
<evidence type="ECO:0000256" key="5">
    <source>
        <dbReference type="ARBA" id="ARBA00022833"/>
    </source>
</evidence>
<comment type="similarity">
    <text evidence="2">Belongs to the metallo-dependent hydrolases superfamily. Adenosine and AMP deaminases family.</text>
</comment>
<keyword evidence="5" id="KW-0862">Zinc</keyword>
<dbReference type="GO" id="GO:0009117">
    <property type="term" value="P:nucleotide metabolic process"/>
    <property type="evidence" value="ECO:0007669"/>
    <property type="project" value="UniProtKB-KW"/>
</dbReference>
<dbReference type="eggNOG" id="KOG1097">
    <property type="taxonomic scope" value="Eukaryota"/>
</dbReference>
<accession>A0A177A6M6</accession>
<sequence length="342" mass="37823">MATDPLNGLDAKSMPKIELHAHLSGSISPTCLHEIWLSKKQRDADGASGLSDPLQVLHPSKAIGLVTFFPLFSKYIYELCNDAESISYSTKSVLQDFQDDGVIYLELRTTPRLIKQAGITKEAYVQLVLSTISSFESPTMVTKLILSIDRRNSEEEAFEVVDLALRYRDQGVVGVDLCGDPAKGNVDTFRSAFAKAKEEGLKTTIHFAEAPQSSNEHELLTLLSFGPDRIGHVIHVPDAIKEVVIKRKLGLELCLSCNVKFGMTSGSFADHHFLYWKGTGCPITLCTDDVGVVGSALSNEYALIAEHFGLQPKEVYEFARSGIETIFGGDDEKERLRKLMWH</sequence>
<dbReference type="InterPro" id="IPR001365">
    <property type="entry name" value="A_deaminase_dom"/>
</dbReference>
<dbReference type="EMBL" id="KV441399">
    <property type="protein sequence ID" value="OAF57818.1"/>
    <property type="molecule type" value="Genomic_DNA"/>
</dbReference>
<proteinExistence type="inferred from homology"/>
<keyword evidence="3" id="KW-0479">Metal-binding</keyword>
<dbReference type="RefSeq" id="XP_024323104.1">
    <property type="nucleotide sequence ID" value="XM_024469283.1"/>
</dbReference>
<evidence type="ECO:0000313" key="9">
    <source>
        <dbReference type="EMBL" id="OAF57818.1"/>
    </source>
</evidence>
<dbReference type="Proteomes" id="UP000077154">
    <property type="component" value="Unassembled WGS sequence"/>
</dbReference>
<dbReference type="InterPro" id="IPR032466">
    <property type="entry name" value="Metal_Hydrolase"/>
</dbReference>
<dbReference type="PANTHER" id="PTHR11409:SF42">
    <property type="entry name" value="ADENOSINE DEAMINASE-LIKE PROTEIN"/>
    <property type="match status" value="1"/>
</dbReference>
<dbReference type="GeneID" id="36288732"/>
<dbReference type="GO" id="GO:0046103">
    <property type="term" value="P:inosine biosynthetic process"/>
    <property type="evidence" value="ECO:0007669"/>
    <property type="project" value="TreeGrafter"/>
</dbReference>
<comment type="cofactor">
    <cofactor evidence="1">
        <name>Zn(2+)</name>
        <dbReference type="ChEBI" id="CHEBI:29105"/>
    </cofactor>
</comment>
<comment type="catalytic activity">
    <reaction evidence="7">
        <text>N(6)-methyl-AMP + H2O + H(+) = IMP + methylamine</text>
        <dbReference type="Rhea" id="RHEA:16001"/>
        <dbReference type="ChEBI" id="CHEBI:15377"/>
        <dbReference type="ChEBI" id="CHEBI:15378"/>
        <dbReference type="ChEBI" id="CHEBI:58053"/>
        <dbReference type="ChEBI" id="CHEBI:59338"/>
        <dbReference type="ChEBI" id="CHEBI:144842"/>
    </reaction>
    <physiologicalReaction direction="left-to-right" evidence="7">
        <dbReference type="Rhea" id="RHEA:16002"/>
    </physiologicalReaction>
</comment>
<dbReference type="GO" id="GO:0004000">
    <property type="term" value="F:adenosine deaminase activity"/>
    <property type="evidence" value="ECO:0007669"/>
    <property type="project" value="TreeGrafter"/>
</dbReference>
<dbReference type="OrthoDB" id="272271at2759"/>
<evidence type="ECO:0000256" key="3">
    <source>
        <dbReference type="ARBA" id="ARBA00022723"/>
    </source>
</evidence>
<organism evidence="9">
    <name type="scientific">Pseudogymnoascus destructans</name>
    <dbReference type="NCBI Taxonomy" id="655981"/>
    <lineage>
        <taxon>Eukaryota</taxon>
        <taxon>Fungi</taxon>
        <taxon>Dikarya</taxon>
        <taxon>Ascomycota</taxon>
        <taxon>Pezizomycotina</taxon>
        <taxon>Leotiomycetes</taxon>
        <taxon>Thelebolales</taxon>
        <taxon>Thelebolaceae</taxon>
        <taxon>Pseudogymnoascus</taxon>
    </lineage>
</organism>
<dbReference type="SUPFAM" id="SSF51556">
    <property type="entry name" value="Metallo-dependent hydrolases"/>
    <property type="match status" value="1"/>
</dbReference>
<dbReference type="GO" id="GO:0046872">
    <property type="term" value="F:metal ion binding"/>
    <property type="evidence" value="ECO:0007669"/>
    <property type="project" value="UniProtKB-KW"/>
</dbReference>
<feature type="domain" description="Adenosine deaminase" evidence="8">
    <location>
        <begin position="15"/>
        <end position="338"/>
    </location>
</feature>
<dbReference type="CDD" id="cd00443">
    <property type="entry name" value="ADA_AMPD"/>
    <property type="match status" value="1"/>
</dbReference>
<dbReference type="Pfam" id="PF00962">
    <property type="entry name" value="A_deaminase"/>
    <property type="match status" value="1"/>
</dbReference>
<evidence type="ECO:0000256" key="1">
    <source>
        <dbReference type="ARBA" id="ARBA00001947"/>
    </source>
</evidence>
<keyword evidence="6" id="KW-0546">Nucleotide metabolism</keyword>
<gene>
    <name evidence="9" type="ORF">VC83_05667</name>
</gene>
<dbReference type="PANTHER" id="PTHR11409">
    <property type="entry name" value="ADENOSINE DEAMINASE"/>
    <property type="match status" value="1"/>
</dbReference>